<protein>
    <submittedName>
        <fullName evidence="1">Uncharacterized protein</fullName>
    </submittedName>
</protein>
<reference evidence="1 2" key="2">
    <citation type="journal article" date="2022" name="Mol. Ecol. Resour.">
        <title>The genomes of chicory, endive, great burdock and yacon provide insights into Asteraceae paleo-polyploidization history and plant inulin production.</title>
        <authorList>
            <person name="Fan W."/>
            <person name="Wang S."/>
            <person name="Wang H."/>
            <person name="Wang A."/>
            <person name="Jiang F."/>
            <person name="Liu H."/>
            <person name="Zhao H."/>
            <person name="Xu D."/>
            <person name="Zhang Y."/>
        </authorList>
    </citation>
    <scope>NUCLEOTIDE SEQUENCE [LARGE SCALE GENOMIC DNA]</scope>
    <source>
        <strain evidence="2">cv. Yunnan</strain>
        <tissue evidence="1">Leaves</tissue>
    </source>
</reference>
<gene>
    <name evidence="1" type="ORF">L1987_51004</name>
</gene>
<dbReference type="Proteomes" id="UP001056120">
    <property type="component" value="Linkage Group LG17"/>
</dbReference>
<sequence>MNETTEGASEIVEGVRFSFMTDEEVRKHSALKITEPILLDSVGRPMPGGLYDPLLGPMDDKALCQSCGQQSFNCPGHCGHIDLVSPVYNPLLFDMLYNLLRRTCFFCRHFKAGKEEVETCTSKLMMIAKGDVTSAKNYVNYSNSKDIDLEESDGSHVSNSGSRSDGPAHNLCEFWTSVQYIEAKSVLKEFLGKASKSCHNCDCKNPKISKPTFGSFRMEMTAADAEKNYIKGYQLGTSRDEEELLEDEDDNTSEVINNDGKNIKKKKSKVPSDFMELKKRHSGSLLPSRVINIIKDLWENEAGLCSFISNMQQLEQLNGSIKSSSYSMFFIEALLVPPTKFRPAAVAGDSVMENPQTVLLGKVVQSNQALGNAHLNKLEGSKIADRWRDLQQSVNVLFDSKTATNQNLKSVNTGICQLLEKKEGIFRQKMMGKRVNYACRSVISPDPYLAVNEIGVPPYFALRLTYPERVTPWNVGKLRDAIINGSDIHPGATRYADKVSTVLIPRNKKLRISLSRKLPTSRGTGIQSKKSSDYEFEGKVVYRHLRDGDIVLVNRQPTLHKPSIMAHVVRVLKGEKTLRMHYANCSSYNADFDGDEMNVHLPQDEISRAEAYNIVNANNQYIVPTRGDTVRGLIQDHIVSSVLLTMKDTFLNREDFNQLLYASGVFAGPTSQRGKISIADKAGFVEPVFPAVLKPKPLWTGKQVITAILNHLTRGYKPCTVDNKVKIPEQYFQGKEVKQDKNKTNKRLKKELAEFKNENLKEADETRLLIWKNELVCGVIDKAQFGKYGLVHTVQELYGSDIAGLLLGAFSRLFTSYLQFHGFTCGLDDLMVSPDCDIEMKMELEGEDVGEKVHRKFVNLENQKTGTRELQLETEKIIRSNGVTATASLDNLMQTELRDKGSMISKKWLPKGLMKPFPQNCISLMTISGAKGSSVNFQQISFLLGQQELEGKRVPRMVSGKTLPSFSPWDFTSRAGGYIIDRFLTGLRPQEYYFHCMAGREGLVDTAVKTSRSGYLQRCLIKNLESLKVAYDHTVRDADGSIVQFYYGEDGVDVHQTSFLNNIQVLKSNQEIISQKLKEPLEFNAYIQDLPQGVEDKVNRYKYRNENREDLLMLIRQKYLSSLAPPGEPVGVIAGQSVGEPSTQMTLNTFHLAGRGEMNVTLGIPRLQEILMTAAPNIKTPMITCPLLQDRIMEDAEKLVEKVKKLSVAEVMQSIEVSKSPLVILNNQPCRIYKLIVKLKQPKHVSLHNCQETLRNIFLRALEDAIERHVALLSRINGIKSVTNSKPESASEDDASVSNQDHDNDDDDDDDDNEKDETADDLGSDYNKRKRQNTDSVEYDGSEEEVEEEEEEEEAASEVENSGDEGKTGKEVGSDDETDGEQVAEEQEEEEDTDKAGPKPNEGFVTRKFDRSTFVEVKGLTLEVHFRFTNEPEILLAEVVQKAAKKVYVKGSGKLDQCQPVKYSVNVKQVCWNQNHPELKKMNGKTRNNKKEENKFLPCALQASGVELPAFWDMEEDLDVDHVYSNNIHTMLNTYGVEAARTSIIMEMQNVFGSYGVEIDYRHLSLIADYMTHAGGYRPMSRFGSISESVSPFHKMSFETASKFIVEAASHGMMDNLETPTARICLGLPVKVGTGSMELMQKLDI</sequence>
<comment type="caution">
    <text evidence="1">The sequence shown here is derived from an EMBL/GenBank/DDBJ whole genome shotgun (WGS) entry which is preliminary data.</text>
</comment>
<accession>A0ACB9EP50</accession>
<name>A0ACB9EP50_9ASTR</name>
<evidence type="ECO:0000313" key="2">
    <source>
        <dbReference type="Proteomes" id="UP001056120"/>
    </source>
</evidence>
<organism evidence="1 2">
    <name type="scientific">Smallanthus sonchifolius</name>
    <dbReference type="NCBI Taxonomy" id="185202"/>
    <lineage>
        <taxon>Eukaryota</taxon>
        <taxon>Viridiplantae</taxon>
        <taxon>Streptophyta</taxon>
        <taxon>Embryophyta</taxon>
        <taxon>Tracheophyta</taxon>
        <taxon>Spermatophyta</taxon>
        <taxon>Magnoliopsida</taxon>
        <taxon>eudicotyledons</taxon>
        <taxon>Gunneridae</taxon>
        <taxon>Pentapetalae</taxon>
        <taxon>asterids</taxon>
        <taxon>campanulids</taxon>
        <taxon>Asterales</taxon>
        <taxon>Asteraceae</taxon>
        <taxon>Asteroideae</taxon>
        <taxon>Heliantheae alliance</taxon>
        <taxon>Millerieae</taxon>
        <taxon>Smallanthus</taxon>
    </lineage>
</organism>
<reference evidence="2" key="1">
    <citation type="journal article" date="2022" name="Mol. Ecol. Resour.">
        <title>The genomes of chicory, endive, great burdock and yacon provide insights into Asteraceae palaeo-polyploidization history and plant inulin production.</title>
        <authorList>
            <person name="Fan W."/>
            <person name="Wang S."/>
            <person name="Wang H."/>
            <person name="Wang A."/>
            <person name="Jiang F."/>
            <person name="Liu H."/>
            <person name="Zhao H."/>
            <person name="Xu D."/>
            <person name="Zhang Y."/>
        </authorList>
    </citation>
    <scope>NUCLEOTIDE SEQUENCE [LARGE SCALE GENOMIC DNA]</scope>
    <source>
        <strain evidence="2">cv. Yunnan</strain>
    </source>
</reference>
<dbReference type="EMBL" id="CM042034">
    <property type="protein sequence ID" value="KAI3760607.1"/>
    <property type="molecule type" value="Genomic_DNA"/>
</dbReference>
<keyword evidence="2" id="KW-1185">Reference proteome</keyword>
<proteinExistence type="predicted"/>
<evidence type="ECO:0000313" key="1">
    <source>
        <dbReference type="EMBL" id="KAI3760607.1"/>
    </source>
</evidence>